<dbReference type="GO" id="GO:0042026">
    <property type="term" value="P:protein refolding"/>
    <property type="evidence" value="ECO:0007669"/>
    <property type="project" value="TreeGrafter"/>
</dbReference>
<dbReference type="InterPro" id="IPR036410">
    <property type="entry name" value="HSP_DnaJ_Cys-rich_dom_sf"/>
</dbReference>
<evidence type="ECO:0000256" key="1">
    <source>
        <dbReference type="ARBA" id="ARBA00022490"/>
    </source>
</evidence>
<evidence type="ECO:0000256" key="3">
    <source>
        <dbReference type="ARBA" id="ARBA00022723"/>
    </source>
</evidence>
<feature type="domain" description="CR-type" evidence="10">
    <location>
        <begin position="120"/>
        <end position="202"/>
    </location>
</feature>
<dbReference type="GO" id="GO:0008270">
    <property type="term" value="F:zinc ion binding"/>
    <property type="evidence" value="ECO:0007669"/>
    <property type="project" value="UniProtKB-KW"/>
</dbReference>
<dbReference type="Pfam" id="PF00226">
    <property type="entry name" value="DnaJ"/>
    <property type="match status" value="1"/>
</dbReference>
<dbReference type="InterPro" id="IPR012724">
    <property type="entry name" value="DnaJ"/>
</dbReference>
<dbReference type="FunFam" id="2.60.260.20:FF:000005">
    <property type="entry name" value="Chaperone protein dnaJ 1, mitochondrial"/>
    <property type="match status" value="1"/>
</dbReference>
<dbReference type="PANTHER" id="PTHR43096">
    <property type="entry name" value="DNAJ HOMOLOG 1, MITOCHONDRIAL-RELATED"/>
    <property type="match status" value="1"/>
</dbReference>
<dbReference type="InterPro" id="IPR008971">
    <property type="entry name" value="HSP40/DnaJ_pept-bd"/>
</dbReference>
<dbReference type="GO" id="GO:0051082">
    <property type="term" value="F:unfolded protein binding"/>
    <property type="evidence" value="ECO:0007669"/>
    <property type="project" value="InterPro"/>
</dbReference>
<gene>
    <name evidence="11" type="ORF">UFOPK2001_00228</name>
</gene>
<keyword evidence="4" id="KW-0677">Repeat</keyword>
<dbReference type="HAMAP" id="MF_01152">
    <property type="entry name" value="DnaJ"/>
    <property type="match status" value="1"/>
</dbReference>
<accession>A0A6J6INX3</accession>
<evidence type="ECO:0000259" key="10">
    <source>
        <dbReference type="PROSITE" id="PS51188"/>
    </source>
</evidence>
<keyword evidence="3" id="KW-0479">Metal-binding</keyword>
<dbReference type="AlphaFoldDB" id="A0A6J6INX3"/>
<evidence type="ECO:0000256" key="4">
    <source>
        <dbReference type="ARBA" id="ARBA00022737"/>
    </source>
</evidence>
<dbReference type="PANTHER" id="PTHR43096:SF48">
    <property type="entry name" value="CHAPERONE PROTEIN DNAJ"/>
    <property type="match status" value="1"/>
</dbReference>
<dbReference type="SUPFAM" id="SSF46565">
    <property type="entry name" value="Chaperone J-domain"/>
    <property type="match status" value="1"/>
</dbReference>
<dbReference type="PROSITE" id="PS50076">
    <property type="entry name" value="DNAJ_2"/>
    <property type="match status" value="1"/>
</dbReference>
<keyword evidence="6" id="KW-0862">Zinc</keyword>
<dbReference type="Pfam" id="PF01556">
    <property type="entry name" value="DnaJ_C"/>
    <property type="match status" value="1"/>
</dbReference>
<dbReference type="SMART" id="SM00271">
    <property type="entry name" value="DnaJ"/>
    <property type="match status" value="1"/>
</dbReference>
<dbReference type="Gene3D" id="2.60.260.20">
    <property type="entry name" value="Urease metallochaperone UreE, N-terminal domain"/>
    <property type="match status" value="2"/>
</dbReference>
<evidence type="ECO:0000256" key="5">
    <source>
        <dbReference type="ARBA" id="ARBA00022771"/>
    </source>
</evidence>
<feature type="domain" description="J" evidence="9">
    <location>
        <begin position="3"/>
        <end position="67"/>
    </location>
</feature>
<dbReference type="InterPro" id="IPR001623">
    <property type="entry name" value="DnaJ_domain"/>
</dbReference>
<dbReference type="SUPFAM" id="SSF49493">
    <property type="entry name" value="HSP40/DnaJ peptide-binding domain"/>
    <property type="match status" value="2"/>
</dbReference>
<dbReference type="CDD" id="cd06257">
    <property type="entry name" value="DnaJ"/>
    <property type="match status" value="1"/>
</dbReference>
<evidence type="ECO:0000313" key="11">
    <source>
        <dbReference type="EMBL" id="CAB4626165.1"/>
    </source>
</evidence>
<name>A0A6J6INX3_9ZZZZ</name>
<dbReference type="GO" id="GO:0009408">
    <property type="term" value="P:response to heat"/>
    <property type="evidence" value="ECO:0007669"/>
    <property type="project" value="InterPro"/>
</dbReference>
<dbReference type="PRINTS" id="PR00625">
    <property type="entry name" value="JDOMAIN"/>
</dbReference>
<dbReference type="CDD" id="cd10719">
    <property type="entry name" value="DnaJ_zf"/>
    <property type="match status" value="1"/>
</dbReference>
<proteinExistence type="inferred from homology"/>
<dbReference type="PROSITE" id="PS00636">
    <property type="entry name" value="DNAJ_1"/>
    <property type="match status" value="1"/>
</dbReference>
<dbReference type="Pfam" id="PF00684">
    <property type="entry name" value="DnaJ_CXXCXGXG"/>
    <property type="match status" value="1"/>
</dbReference>
<dbReference type="FunFam" id="2.10.230.10:FF:000002">
    <property type="entry name" value="Molecular chaperone DnaJ"/>
    <property type="match status" value="1"/>
</dbReference>
<dbReference type="InterPro" id="IPR036869">
    <property type="entry name" value="J_dom_sf"/>
</dbReference>
<dbReference type="GO" id="GO:0005524">
    <property type="term" value="F:ATP binding"/>
    <property type="evidence" value="ECO:0007669"/>
    <property type="project" value="InterPro"/>
</dbReference>
<dbReference type="CDD" id="cd10747">
    <property type="entry name" value="DnaJ_C"/>
    <property type="match status" value="1"/>
</dbReference>
<reference evidence="11" key="1">
    <citation type="submission" date="2020-05" db="EMBL/GenBank/DDBJ databases">
        <authorList>
            <person name="Chiriac C."/>
            <person name="Salcher M."/>
            <person name="Ghai R."/>
            <person name="Kavagutti S V."/>
        </authorList>
    </citation>
    <scope>NUCLEOTIDE SEQUENCE</scope>
</reference>
<dbReference type="GO" id="GO:0031072">
    <property type="term" value="F:heat shock protein binding"/>
    <property type="evidence" value="ECO:0007669"/>
    <property type="project" value="InterPro"/>
</dbReference>
<dbReference type="PROSITE" id="PS51188">
    <property type="entry name" value="ZF_CR"/>
    <property type="match status" value="1"/>
</dbReference>
<dbReference type="NCBIfam" id="NF008035">
    <property type="entry name" value="PRK10767.1"/>
    <property type="match status" value="1"/>
</dbReference>
<dbReference type="EMBL" id="CAEZVN010000010">
    <property type="protein sequence ID" value="CAB4626165.1"/>
    <property type="molecule type" value="Genomic_DNA"/>
</dbReference>
<dbReference type="InterPro" id="IPR001305">
    <property type="entry name" value="HSP_DnaJ_Cys-rich_dom"/>
</dbReference>
<evidence type="ECO:0000256" key="8">
    <source>
        <dbReference type="ARBA" id="ARBA00023186"/>
    </source>
</evidence>
<keyword evidence="7" id="KW-0346">Stress response</keyword>
<dbReference type="InterPro" id="IPR018253">
    <property type="entry name" value="DnaJ_domain_CS"/>
</dbReference>
<dbReference type="GO" id="GO:0005737">
    <property type="term" value="C:cytoplasm"/>
    <property type="evidence" value="ECO:0007669"/>
    <property type="project" value="TreeGrafter"/>
</dbReference>
<dbReference type="InterPro" id="IPR002939">
    <property type="entry name" value="DnaJ_C"/>
</dbReference>
<keyword evidence="2" id="KW-0235">DNA replication</keyword>
<dbReference type="SUPFAM" id="SSF57938">
    <property type="entry name" value="DnaJ/Hsp40 cysteine-rich domain"/>
    <property type="match status" value="1"/>
</dbReference>
<protein>
    <submittedName>
        <fullName evidence="11">Unannotated protein</fullName>
    </submittedName>
</protein>
<organism evidence="11">
    <name type="scientific">freshwater metagenome</name>
    <dbReference type="NCBI Taxonomy" id="449393"/>
    <lineage>
        <taxon>unclassified sequences</taxon>
        <taxon>metagenomes</taxon>
        <taxon>ecological metagenomes</taxon>
    </lineage>
</organism>
<keyword evidence="8" id="KW-0143">Chaperone</keyword>
<keyword evidence="1" id="KW-0963">Cytoplasm</keyword>
<dbReference type="GO" id="GO:0006260">
    <property type="term" value="P:DNA replication"/>
    <property type="evidence" value="ECO:0007669"/>
    <property type="project" value="UniProtKB-KW"/>
</dbReference>
<evidence type="ECO:0000259" key="9">
    <source>
        <dbReference type="PROSITE" id="PS50076"/>
    </source>
</evidence>
<evidence type="ECO:0000256" key="6">
    <source>
        <dbReference type="ARBA" id="ARBA00022833"/>
    </source>
</evidence>
<dbReference type="Gene3D" id="1.10.287.110">
    <property type="entry name" value="DnaJ domain"/>
    <property type="match status" value="1"/>
</dbReference>
<keyword evidence="5" id="KW-0863">Zinc-finger</keyword>
<sequence length="361" mass="38740">MADHYEVLGVARDASADQIKKAYRKLARELHPDVNPGADSEERFKAVTHAYEVLSDDSSRRQYDMGGQDPFGGSGFGGFGDIFDTFFGGGGAQRGPRSRAERGQDALLRVEMTLEEVVFGAEKSIEVDTAVLCGTCEGSCCRPGTSLTVCDVCRGAGQIQRQVRSLLGNVMTSQPCSACRGFGQVIQDPCLDCRGQGRVRARRNIDLAVPAGVEDGLRLQLSGQGEVGFAGGPNGDLYVDIAVAPHDVFGRSGDDLTATVEVPLHDAVLGGFAKIQTFDGEIEIEVASGQQTGDILTIKGKGVSRLRSSGRGDLKIAFQVITPSKLDSKQKELFRNLAKLRKGDTIKLVKHQQGFFAGKRR</sequence>
<dbReference type="Gene3D" id="2.10.230.10">
    <property type="entry name" value="Heat shock protein DnaJ, cysteine-rich domain"/>
    <property type="match status" value="1"/>
</dbReference>
<evidence type="ECO:0000256" key="7">
    <source>
        <dbReference type="ARBA" id="ARBA00023016"/>
    </source>
</evidence>
<evidence type="ECO:0000256" key="2">
    <source>
        <dbReference type="ARBA" id="ARBA00022705"/>
    </source>
</evidence>